<dbReference type="Gene3D" id="3.40.50.1820">
    <property type="entry name" value="alpha/beta hydrolase"/>
    <property type="match status" value="1"/>
</dbReference>
<evidence type="ECO:0000259" key="6">
    <source>
        <dbReference type="Pfam" id="PF00561"/>
    </source>
</evidence>
<feature type="compositionally biased region" description="Basic and acidic residues" evidence="4">
    <location>
        <begin position="352"/>
        <end position="362"/>
    </location>
</feature>
<evidence type="ECO:0000313" key="9">
    <source>
        <dbReference type="Proteomes" id="UP000681340"/>
    </source>
</evidence>
<keyword evidence="3 8" id="KW-0378">Hydrolase</keyword>
<dbReference type="InterPro" id="IPR051601">
    <property type="entry name" value="Serine_prot/Carboxylest_S33"/>
</dbReference>
<organism evidence="8 9">
    <name type="scientific">Actinoplanes auranticolor</name>
    <dbReference type="NCBI Taxonomy" id="47988"/>
    <lineage>
        <taxon>Bacteria</taxon>
        <taxon>Bacillati</taxon>
        <taxon>Actinomycetota</taxon>
        <taxon>Actinomycetes</taxon>
        <taxon>Micromonosporales</taxon>
        <taxon>Micromonosporaceae</taxon>
        <taxon>Actinoplanes</taxon>
    </lineage>
</organism>
<feature type="signal peptide" evidence="5">
    <location>
        <begin position="1"/>
        <end position="25"/>
    </location>
</feature>
<dbReference type="SUPFAM" id="SSF53474">
    <property type="entry name" value="alpha/beta-Hydrolases"/>
    <property type="match status" value="1"/>
</dbReference>
<dbReference type="InterPro" id="IPR013595">
    <property type="entry name" value="Pept_S33_TAP-like_C"/>
</dbReference>
<dbReference type="Proteomes" id="UP000681340">
    <property type="component" value="Unassembled WGS sequence"/>
</dbReference>
<reference evidence="8" key="1">
    <citation type="submission" date="2021-03" db="EMBL/GenBank/DDBJ databases">
        <title>Whole genome shotgun sequence of Actinoplanes auranticolor NBRC 12245.</title>
        <authorList>
            <person name="Komaki H."/>
            <person name="Tamura T."/>
        </authorList>
    </citation>
    <scope>NUCLEOTIDE SEQUENCE</scope>
    <source>
        <strain evidence="8">NBRC 12245</strain>
    </source>
</reference>
<feature type="domain" description="Peptidase S33 tripeptidyl aminopeptidase-like C-terminal" evidence="7">
    <location>
        <begin position="394"/>
        <end position="496"/>
    </location>
</feature>
<dbReference type="AlphaFoldDB" id="A0A919VHH6"/>
<dbReference type="InterPro" id="IPR000073">
    <property type="entry name" value="AB_hydrolase_1"/>
</dbReference>
<evidence type="ECO:0000256" key="1">
    <source>
        <dbReference type="ARBA" id="ARBA00010088"/>
    </source>
</evidence>
<feature type="region of interest" description="Disordered" evidence="4">
    <location>
        <begin position="344"/>
        <end position="367"/>
    </location>
</feature>
<evidence type="ECO:0000256" key="4">
    <source>
        <dbReference type="SAM" id="MobiDB-lite"/>
    </source>
</evidence>
<evidence type="ECO:0000313" key="8">
    <source>
        <dbReference type="EMBL" id="GIM65688.1"/>
    </source>
</evidence>
<feature type="chain" id="PRO_5038046444" evidence="5">
    <location>
        <begin position="26"/>
        <end position="508"/>
    </location>
</feature>
<evidence type="ECO:0000256" key="2">
    <source>
        <dbReference type="ARBA" id="ARBA00022729"/>
    </source>
</evidence>
<keyword evidence="2 5" id="KW-0732">Signal</keyword>
<gene>
    <name evidence="8" type="ORF">Aau02nite_18940</name>
</gene>
<proteinExistence type="inferred from homology"/>
<comment type="caution">
    <text evidence="8">The sequence shown here is derived from an EMBL/GenBank/DDBJ whole genome shotgun (WGS) entry which is preliminary data.</text>
</comment>
<evidence type="ECO:0000256" key="3">
    <source>
        <dbReference type="ARBA" id="ARBA00022801"/>
    </source>
</evidence>
<feature type="domain" description="AB hydrolase-1" evidence="6">
    <location>
        <begin position="77"/>
        <end position="230"/>
    </location>
</feature>
<dbReference type="GO" id="GO:0016787">
    <property type="term" value="F:hydrolase activity"/>
    <property type="evidence" value="ECO:0007669"/>
    <property type="project" value="UniProtKB-KW"/>
</dbReference>
<name>A0A919VHH6_9ACTN</name>
<dbReference type="PANTHER" id="PTHR43248">
    <property type="entry name" value="2-SUCCINYL-6-HYDROXY-2,4-CYCLOHEXADIENE-1-CARBOXYLATE SYNTHASE"/>
    <property type="match status" value="1"/>
</dbReference>
<dbReference type="EMBL" id="BOQL01000018">
    <property type="protein sequence ID" value="GIM65688.1"/>
    <property type="molecule type" value="Genomic_DNA"/>
</dbReference>
<dbReference type="RefSeq" id="WP_212987959.1">
    <property type="nucleotide sequence ID" value="NZ_BAABEA010000009.1"/>
</dbReference>
<protein>
    <submittedName>
        <fullName evidence="8">Hydrolase</fullName>
    </submittedName>
</protein>
<evidence type="ECO:0000256" key="5">
    <source>
        <dbReference type="SAM" id="SignalP"/>
    </source>
</evidence>
<dbReference type="InterPro" id="IPR029058">
    <property type="entry name" value="AB_hydrolase_fold"/>
</dbReference>
<evidence type="ECO:0000259" key="7">
    <source>
        <dbReference type="Pfam" id="PF08386"/>
    </source>
</evidence>
<dbReference type="PANTHER" id="PTHR43248:SF29">
    <property type="entry name" value="TRIPEPTIDYL AMINOPEPTIDASE"/>
    <property type="match status" value="1"/>
</dbReference>
<dbReference type="Pfam" id="PF08386">
    <property type="entry name" value="Abhydrolase_4"/>
    <property type="match status" value="1"/>
</dbReference>
<comment type="similarity">
    <text evidence="1">Belongs to the peptidase S33 family.</text>
</comment>
<sequence length="508" mass="54208">MIRQAALGSALIALVLAASPTPASAGPAPVRWTPCAAGFECATVPVPLDHDEPRGEQISIALTRMRATDPARRIGSLVVNPGGPGLSGVAFVQAGFRDLPAELRARFDIVGFDSRGLAGSTALRCYDTAEQARADRAPFLYPETPAEENVWRQADDKLSAACARRGGPVLDHMSSADVARDLERLRVHLSDRRLTYLGYSYGSLLGQTYANLFPGKFRALVIDGVIDPVVATRGPGGAARTTPTASRMAAADGAGRTLDEFFRVCDAAGAACAFSGRSSARFARLAGRLRAAPVTIVDPATGQPRSLSYNDLIGAALGAVFNAASWPGLGSFLADLEKQLSPASPRTAARSAPEKYPNEVEGKPGVACSDTVNPRSFRVWQDAADRAERQYGYFGRIYNWVWSQCRSWPARAGQDSYHGPWTTRTAAPVLIVGNYFDPATPYAGAVGASRLLPNSRLLSYAGWGHVAFHLQRNACVDRHVSHYLLTARPPAPGTVCRPDPPFPPSPAR</sequence>
<accession>A0A919VHH6</accession>
<dbReference type="Pfam" id="PF00561">
    <property type="entry name" value="Abhydrolase_1"/>
    <property type="match status" value="1"/>
</dbReference>
<keyword evidence="9" id="KW-1185">Reference proteome</keyword>